<accession>A0A5J5A1N9</accession>
<dbReference type="InterPro" id="IPR000209">
    <property type="entry name" value="Peptidase_S8/S53_dom"/>
</dbReference>
<evidence type="ECO:0000259" key="9">
    <source>
        <dbReference type="Pfam" id="PF05922"/>
    </source>
</evidence>
<evidence type="ECO:0000313" key="11">
    <source>
        <dbReference type="Proteomes" id="UP000325577"/>
    </source>
</evidence>
<dbReference type="GO" id="GO:0004252">
    <property type="term" value="F:serine-type endopeptidase activity"/>
    <property type="evidence" value="ECO:0007669"/>
    <property type="project" value="InterPro"/>
</dbReference>
<dbReference type="FunFam" id="3.30.70.80:FF:000003">
    <property type="entry name" value="Subtilisin-like protease SBT1.9"/>
    <property type="match status" value="1"/>
</dbReference>
<keyword evidence="11" id="KW-1185">Reference proteome</keyword>
<evidence type="ECO:0000256" key="7">
    <source>
        <dbReference type="SAM" id="MobiDB-lite"/>
    </source>
</evidence>
<evidence type="ECO:0000256" key="1">
    <source>
        <dbReference type="ARBA" id="ARBA00011073"/>
    </source>
</evidence>
<dbReference type="EMBL" id="CM018047">
    <property type="protein sequence ID" value="KAA8523331.1"/>
    <property type="molecule type" value="Genomic_DNA"/>
</dbReference>
<dbReference type="GO" id="GO:0006508">
    <property type="term" value="P:proteolysis"/>
    <property type="evidence" value="ECO:0007669"/>
    <property type="project" value="UniProtKB-KW"/>
</dbReference>
<evidence type="ECO:0000256" key="2">
    <source>
        <dbReference type="ARBA" id="ARBA00022670"/>
    </source>
</evidence>
<dbReference type="OrthoDB" id="1726373at2759"/>
<dbReference type="InterPro" id="IPR045051">
    <property type="entry name" value="SBT"/>
</dbReference>
<evidence type="ECO:0000256" key="4">
    <source>
        <dbReference type="ARBA" id="ARBA00022801"/>
    </source>
</evidence>
<dbReference type="InterPro" id="IPR015500">
    <property type="entry name" value="Peptidase_S8_subtilisin-rel"/>
</dbReference>
<feature type="region of interest" description="Disordered" evidence="7">
    <location>
        <begin position="213"/>
        <end position="242"/>
    </location>
</feature>
<dbReference type="InterPro" id="IPR037045">
    <property type="entry name" value="S8pro/Inhibitor_I9_sf"/>
</dbReference>
<evidence type="ECO:0000256" key="3">
    <source>
        <dbReference type="ARBA" id="ARBA00022729"/>
    </source>
</evidence>
<proteinExistence type="inferred from homology"/>
<dbReference type="PROSITE" id="PS51892">
    <property type="entry name" value="SUBTILASE"/>
    <property type="match status" value="1"/>
</dbReference>
<dbReference type="Pfam" id="PF05922">
    <property type="entry name" value="Inhibitor_I9"/>
    <property type="match status" value="1"/>
</dbReference>
<dbReference type="Gene3D" id="3.30.70.80">
    <property type="entry name" value="Peptidase S8 propeptide/proteinase inhibitor I9"/>
    <property type="match status" value="1"/>
</dbReference>
<dbReference type="PRINTS" id="PR00723">
    <property type="entry name" value="SUBTILISIN"/>
</dbReference>
<keyword evidence="4" id="KW-0378">Hydrolase</keyword>
<name>A0A5J5A1N9_9ASTE</name>
<protein>
    <recommendedName>
        <fullName evidence="12">Inhibitor I9 domain-containing protein</fullName>
    </recommendedName>
</protein>
<dbReference type="InterPro" id="IPR036852">
    <property type="entry name" value="Peptidase_S8/S53_dom_sf"/>
</dbReference>
<evidence type="ECO:0008006" key="12">
    <source>
        <dbReference type="Google" id="ProtNLM"/>
    </source>
</evidence>
<feature type="domain" description="Peptidase S8/S53" evidence="8">
    <location>
        <begin position="152"/>
        <end position="258"/>
    </location>
</feature>
<dbReference type="SUPFAM" id="SSF52743">
    <property type="entry name" value="Subtilisin-like"/>
    <property type="match status" value="1"/>
</dbReference>
<keyword evidence="3" id="KW-0732">Signal</keyword>
<keyword evidence="5" id="KW-0720">Serine protease</keyword>
<keyword evidence="2" id="KW-0645">Protease</keyword>
<dbReference type="Pfam" id="PF00082">
    <property type="entry name" value="Peptidase_S8"/>
    <property type="match status" value="1"/>
</dbReference>
<evidence type="ECO:0000259" key="8">
    <source>
        <dbReference type="Pfam" id="PF00082"/>
    </source>
</evidence>
<dbReference type="Gene3D" id="3.40.50.200">
    <property type="entry name" value="Peptidase S8/S53 domain"/>
    <property type="match status" value="1"/>
</dbReference>
<evidence type="ECO:0000256" key="6">
    <source>
        <dbReference type="PROSITE-ProRule" id="PRU01240"/>
    </source>
</evidence>
<evidence type="ECO:0000256" key="5">
    <source>
        <dbReference type="ARBA" id="ARBA00022825"/>
    </source>
</evidence>
<comment type="similarity">
    <text evidence="1 6">Belongs to the peptidase S8 family.</text>
</comment>
<feature type="domain" description="Inhibitor I9" evidence="9">
    <location>
        <begin position="46"/>
        <end position="122"/>
    </location>
</feature>
<dbReference type="InterPro" id="IPR010259">
    <property type="entry name" value="S8pro/Inhibitor_I9"/>
</dbReference>
<evidence type="ECO:0000313" key="10">
    <source>
        <dbReference type="EMBL" id="KAA8523331.1"/>
    </source>
</evidence>
<reference evidence="10 11" key="1">
    <citation type="submission" date="2019-09" db="EMBL/GenBank/DDBJ databases">
        <title>A chromosome-level genome assembly of the Chinese tupelo Nyssa sinensis.</title>
        <authorList>
            <person name="Yang X."/>
            <person name="Kang M."/>
            <person name="Yang Y."/>
            <person name="Xiong H."/>
            <person name="Wang M."/>
            <person name="Zhang Z."/>
            <person name="Wang Z."/>
            <person name="Wu H."/>
            <person name="Ma T."/>
            <person name="Liu J."/>
            <person name="Xi Z."/>
        </authorList>
    </citation>
    <scope>NUCLEOTIDE SEQUENCE [LARGE SCALE GENOMIC DNA]</scope>
    <source>
        <strain evidence="10">J267</strain>
        <tissue evidence="10">Leaf</tissue>
    </source>
</reference>
<gene>
    <name evidence="10" type="ORF">F0562_009754</name>
</gene>
<sequence length="272" mass="29701">MAVEWRQSIGGFGWCERRSRLEVDGGTEEYPSRAIDDISAVTAKQTYIVHMKHKQKPSSYATHHDWYSAHLQSLTSTSDSLLYTYTTAYHGFAASLDPDQAKSLRQSASVVGVYEESVYTLHTTRTPEFLGLDTELGLWAGHSPQELNQASQDVIIGVLDTGVWPESKSFDDLGILDVPARWKGQCESGIDFKPSLCNKKLIGARSFSKGYRMASGNDPRITTENLSPRDEDGHGTHTASTAAGSHVANASLLGYASGIARGMATRARVSNL</sequence>
<dbReference type="PANTHER" id="PTHR10795">
    <property type="entry name" value="PROPROTEIN CONVERTASE SUBTILISIN/KEXIN"/>
    <property type="match status" value="1"/>
</dbReference>
<comment type="caution">
    <text evidence="6">Lacks conserved residue(s) required for the propagation of feature annotation.</text>
</comment>
<organism evidence="10 11">
    <name type="scientific">Nyssa sinensis</name>
    <dbReference type="NCBI Taxonomy" id="561372"/>
    <lineage>
        <taxon>Eukaryota</taxon>
        <taxon>Viridiplantae</taxon>
        <taxon>Streptophyta</taxon>
        <taxon>Embryophyta</taxon>
        <taxon>Tracheophyta</taxon>
        <taxon>Spermatophyta</taxon>
        <taxon>Magnoliopsida</taxon>
        <taxon>eudicotyledons</taxon>
        <taxon>Gunneridae</taxon>
        <taxon>Pentapetalae</taxon>
        <taxon>asterids</taxon>
        <taxon>Cornales</taxon>
        <taxon>Nyssaceae</taxon>
        <taxon>Nyssa</taxon>
    </lineage>
</organism>
<dbReference type="AlphaFoldDB" id="A0A5J5A1N9"/>
<dbReference type="Proteomes" id="UP000325577">
    <property type="component" value="Linkage Group LG4"/>
</dbReference>